<dbReference type="AlphaFoldDB" id="A0A0U2UFJ4"/>
<accession>A0A0U2UFJ4</accession>
<evidence type="ECO:0000313" key="1">
    <source>
        <dbReference type="EMBL" id="ALS04555.1"/>
    </source>
</evidence>
<proteinExistence type="evidence at transcript level"/>
<sequence>MEINESVENDVSSGKRPVMSSNSLAAHCLHLLNSNARRPTPIRIAKPPILAAVLPEGQLLVVTTKSIDKVTAGSSGPSHSLYSCLHPDKCIRQGALTANLETLYLLVTSSTSSQSFVLRIPVQTGEDSRLFTTEENILWILPVTVKDLRESVILKLNAEVEDIGPEDEGVVVSLERRMVLILSTHASKVLPLEETGSSKAAFVLHNIRLQGDQSSVHNLTDLINTISIQKKLSGLICDDEVLDIQVTQKTIIILLRSGELWSYGKNGKQLVMNQVKSMVVGHSGLTVVLNDLRIFKGTFQDIEKRGRNYNVNDTLGFMKQHARISAGIETELQEERIKLDQLRIFSKLREGIDLFHVSMRYECDTGVSLVARPFSQVWVELRLAQSHFTIQPNFFILKLCLRTRKDCRQRLVPLNSQRGRDSVQIEELSLAGVQPSDFPLILTIHVLLLESSVLKDRQGFMCSENIFHQKLSPFLLMVPRVRVGPSAARDKAEHYSLPGDQGLPTDDSDRGRFIRCLAQSDSSLSSNQFETIVEIPTHKITSHADRRFDLKSFDILLGDDEKVVYSLLNKSIEFVLERTDNLRQVREWKVRGDKEVVLVVTSFLAACRDQTH</sequence>
<dbReference type="EMBL" id="KT754721">
    <property type="protein sequence ID" value="ALS04555.1"/>
    <property type="molecule type" value="mRNA"/>
</dbReference>
<protein>
    <submittedName>
        <fullName evidence="1">Uncharacterized protein</fullName>
    </submittedName>
</protein>
<organism evidence="1">
    <name type="scientific">Acartia pacifica</name>
    <name type="common">Copepod</name>
    <dbReference type="NCBI Taxonomy" id="335913"/>
    <lineage>
        <taxon>Eukaryota</taxon>
        <taxon>Metazoa</taxon>
        <taxon>Ecdysozoa</taxon>
        <taxon>Arthropoda</taxon>
        <taxon>Crustacea</taxon>
        <taxon>Multicrustacea</taxon>
        <taxon>Hexanauplia</taxon>
        <taxon>Copepoda</taxon>
        <taxon>Calanoida</taxon>
        <taxon>Acartiidae</taxon>
        <taxon>Acartia</taxon>
    </lineage>
</organism>
<name>A0A0U2UFJ4_ACAPC</name>
<reference evidence="1" key="1">
    <citation type="journal article" date="2015" name="Sci. Rep.">
        <title>Spliced leader RNA trans-splicing discovered in copepods.</title>
        <authorList>
            <person name="Yang F."/>
            <person name="Xu D."/>
            <person name="Zhuang Y."/>
            <person name="Yi X."/>
            <person name="Huang Y."/>
            <person name="Chen H."/>
            <person name="Lin S."/>
            <person name="Campbell D.A."/>
            <person name="Sturm N.R."/>
            <person name="Liu G."/>
            <person name="Zhang H."/>
        </authorList>
    </citation>
    <scope>NUCLEOTIDE SEQUENCE</scope>
</reference>